<organism evidence="1">
    <name type="scientific">Vibrio sp. DAT722</name>
    <dbReference type="NCBI Taxonomy" id="344879"/>
    <lineage>
        <taxon>Bacteria</taxon>
        <taxon>Pseudomonadati</taxon>
        <taxon>Pseudomonadota</taxon>
        <taxon>Gammaproteobacteria</taxon>
        <taxon>Vibrionales</taxon>
        <taxon>Vibrionaceae</taxon>
        <taxon>Vibrio</taxon>
    </lineage>
</organism>
<name>Q2F9Y6_9VIBR</name>
<sequence>MDIQFEEWKSKDLHKGKLFITDGIIKEELWLSSPHKVMFLLKEAYDSRRESGSWDLPKLINKRGVSGRTFKPMAQWAYGIHKILDGHGIVPFVEKGDDVKNALLSSAIVNLKKSSGKKSSSQKDLMKYVDEDWELIRSQICSIAPQVVVCGKTWSLISGKLDDKVKISDRAYISNGIIYINYWHPSNRSSNVMNYYALCSIVEMAIKASVKLKL</sequence>
<dbReference type="EMBL" id="DQ139261">
    <property type="protein sequence ID" value="ABA55885.1"/>
    <property type="molecule type" value="Genomic_DNA"/>
</dbReference>
<evidence type="ECO:0008006" key="2">
    <source>
        <dbReference type="Google" id="ProtNLM"/>
    </source>
</evidence>
<reference evidence="1" key="1">
    <citation type="journal article" date="2006" name="BMC Evol. Biol.">
        <title>Recovery and evolutionary analysis of complete integron gene cassette arrays from Vibrio.</title>
        <authorList>
            <person name="Boucher Y."/>
            <person name="Nesbo C.L."/>
            <person name="Joss M.J."/>
            <person name="Robinson A."/>
            <person name="Mabbutt B.C."/>
            <person name="Gillings M.R."/>
            <person name="Doolittle W.F."/>
            <person name="Stokes H.W."/>
        </authorList>
    </citation>
    <scope>NUCLEOTIDE SEQUENCE</scope>
    <source>
        <strain evidence="1">DAT722</strain>
    </source>
</reference>
<evidence type="ECO:0000313" key="1">
    <source>
        <dbReference type="EMBL" id="ABA55885.1"/>
    </source>
</evidence>
<protein>
    <recommendedName>
        <fullName evidence="2">Uracil-DNA glycosylase-like domain-containing protein</fullName>
    </recommendedName>
</protein>
<accession>Q2F9Y6</accession>
<proteinExistence type="predicted"/>
<dbReference type="AlphaFoldDB" id="Q2F9Y6"/>